<feature type="domain" description="PDZ" evidence="2">
    <location>
        <begin position="1263"/>
        <end position="1335"/>
    </location>
</feature>
<feature type="region of interest" description="Disordered" evidence="1">
    <location>
        <begin position="210"/>
        <end position="229"/>
    </location>
</feature>
<feature type="region of interest" description="Disordered" evidence="1">
    <location>
        <begin position="457"/>
        <end position="532"/>
    </location>
</feature>
<dbReference type="PANTHER" id="PTHR11324">
    <property type="entry name" value="IL16-RELATED"/>
    <property type="match status" value="1"/>
</dbReference>
<proteinExistence type="predicted"/>
<dbReference type="PROSITE" id="PS50106">
    <property type="entry name" value="PDZ"/>
    <property type="match status" value="3"/>
</dbReference>
<evidence type="ECO:0000256" key="1">
    <source>
        <dbReference type="SAM" id="MobiDB-lite"/>
    </source>
</evidence>
<name>A0AAR5NXP0_DENPD</name>
<dbReference type="PANTHER" id="PTHR11324:SF16">
    <property type="entry name" value="PDZ DOMAIN-CONTAINING PROTEIN 2"/>
    <property type="match status" value="1"/>
</dbReference>
<feature type="region of interest" description="Disordered" evidence="1">
    <location>
        <begin position="747"/>
        <end position="766"/>
    </location>
</feature>
<dbReference type="InterPro" id="IPR036034">
    <property type="entry name" value="PDZ_sf"/>
</dbReference>
<feature type="compositionally biased region" description="Polar residues" evidence="1">
    <location>
        <begin position="210"/>
        <end position="221"/>
    </location>
</feature>
<dbReference type="GeneID" id="109532877"/>
<dbReference type="CTD" id="39583"/>
<feature type="region of interest" description="Disordered" evidence="1">
    <location>
        <begin position="788"/>
        <end position="834"/>
    </location>
</feature>
<dbReference type="SMART" id="SM00228">
    <property type="entry name" value="PDZ"/>
    <property type="match status" value="3"/>
</dbReference>
<evidence type="ECO:0000313" key="4">
    <source>
        <dbReference type="Proteomes" id="UP000019118"/>
    </source>
</evidence>
<dbReference type="InterPro" id="IPR001478">
    <property type="entry name" value="PDZ"/>
</dbReference>
<reference evidence="3" key="2">
    <citation type="submission" date="2024-08" db="UniProtKB">
        <authorList>
            <consortium name="EnsemblMetazoa"/>
        </authorList>
    </citation>
    <scope>IDENTIFICATION</scope>
</reference>
<evidence type="ECO:0000313" key="3">
    <source>
        <dbReference type="EnsemblMetazoa" id="XP_019753545.1"/>
    </source>
</evidence>
<dbReference type="SUPFAM" id="SSF50156">
    <property type="entry name" value="PDZ domain-like"/>
    <property type="match status" value="3"/>
</dbReference>
<dbReference type="EnsemblMetazoa" id="XM_019897986.1">
    <property type="protein sequence ID" value="XP_019753545.1"/>
    <property type="gene ID" value="LOC109532877"/>
</dbReference>
<feature type="domain" description="PDZ" evidence="2">
    <location>
        <begin position="1136"/>
        <end position="1221"/>
    </location>
</feature>
<reference evidence="4" key="1">
    <citation type="journal article" date="2013" name="Genome Biol.">
        <title>Draft genome of the mountain pine beetle, Dendroctonus ponderosae Hopkins, a major forest pest.</title>
        <authorList>
            <person name="Keeling C.I."/>
            <person name="Yuen M.M."/>
            <person name="Liao N.Y."/>
            <person name="Docking T.R."/>
            <person name="Chan S.K."/>
            <person name="Taylor G.A."/>
            <person name="Palmquist D.L."/>
            <person name="Jackman S.D."/>
            <person name="Nguyen A."/>
            <person name="Li M."/>
            <person name="Henderson H."/>
            <person name="Janes J.K."/>
            <person name="Zhao Y."/>
            <person name="Pandoh P."/>
            <person name="Moore R."/>
            <person name="Sperling F.A."/>
            <person name="Huber D.P."/>
            <person name="Birol I."/>
            <person name="Jones S.J."/>
            <person name="Bohlmann J."/>
        </authorList>
    </citation>
    <scope>NUCLEOTIDE SEQUENCE</scope>
</reference>
<protein>
    <recommendedName>
        <fullName evidence="2">PDZ domain-containing protein</fullName>
    </recommendedName>
</protein>
<feature type="domain" description="PDZ" evidence="2">
    <location>
        <begin position="55"/>
        <end position="143"/>
    </location>
</feature>
<feature type="compositionally biased region" description="Low complexity" evidence="1">
    <location>
        <begin position="799"/>
        <end position="815"/>
    </location>
</feature>
<dbReference type="Pfam" id="PF00595">
    <property type="entry name" value="PDZ"/>
    <property type="match status" value="3"/>
</dbReference>
<dbReference type="CDD" id="cd00136">
    <property type="entry name" value="PDZ_canonical"/>
    <property type="match status" value="1"/>
</dbReference>
<dbReference type="KEGG" id="dpa:109532877"/>
<dbReference type="Proteomes" id="UP000019118">
    <property type="component" value="Unassembled WGS sequence"/>
</dbReference>
<dbReference type="EnsemblMetazoa" id="XM_019897985.1">
    <property type="protein sequence ID" value="XP_019753544.1"/>
    <property type="gene ID" value="LOC109532877"/>
</dbReference>
<organism evidence="3 4">
    <name type="scientific">Dendroctonus ponderosae</name>
    <name type="common">Mountain pine beetle</name>
    <dbReference type="NCBI Taxonomy" id="77166"/>
    <lineage>
        <taxon>Eukaryota</taxon>
        <taxon>Metazoa</taxon>
        <taxon>Ecdysozoa</taxon>
        <taxon>Arthropoda</taxon>
        <taxon>Hexapoda</taxon>
        <taxon>Insecta</taxon>
        <taxon>Pterygota</taxon>
        <taxon>Neoptera</taxon>
        <taxon>Endopterygota</taxon>
        <taxon>Coleoptera</taxon>
        <taxon>Polyphaga</taxon>
        <taxon>Cucujiformia</taxon>
        <taxon>Curculionidae</taxon>
        <taxon>Scolytinae</taxon>
        <taxon>Dendroctonus</taxon>
    </lineage>
</organism>
<dbReference type="EnsemblMetazoa" id="XM_019897984.1">
    <property type="protein sequence ID" value="XP_019753543.1"/>
    <property type="gene ID" value="LOC109532877"/>
</dbReference>
<keyword evidence="4" id="KW-1185">Reference proteome</keyword>
<evidence type="ECO:0000259" key="2">
    <source>
        <dbReference type="PROSITE" id="PS50106"/>
    </source>
</evidence>
<dbReference type="Gene3D" id="2.30.42.10">
    <property type="match status" value="3"/>
</dbReference>
<sequence>MSQLYQDPFVTVVSVGIEEKTHQCTPKKALNNSEYITVLTIGNEEAKTIKDVTEEVIVYRLPGERLGFGLKFEGGTKAHEFVKRLFIQSCAPDSPASRVQSSWGQLVEGDEVLEIDSIAVNNMTRIDCVRFLKDSNVAIKLLVKHCFNTVSLKQKSKSSEDLPVIISTEEKKPPPVPPRKLNRKLHKTLQTSSDNVHDNIIPSIKQESFSTKSARLQSPRNSFRKKYSPDVARRLSDGSLAPPEAEIYLDLISQESTQSWSESDDTGSTISTVLDRFASFPTTATSSFAGSLPSTPTSIQKHLDLSYNINEFPDDDFLPALSKKGSRIEENNNIIEGSDEAREFKVFQPIDTFQEELDINPIVEAAKRPVIIPRSKDKINKASSNESTSTLPRLVDFVPKSPQRELDSSMETITRFLDNERFDFEFAEQDNNPENDPDYNMDGYSSKWILSSHLSTIGEDEEEQSGQECSSNMGVLPGPPRVMIESSEFGNLDAKSPRKENSFVAVKPPEDKQIPMEIPPSDSRQPPDGHEFPDFVETSGKTAIFDNYSPKPKEYTASFRSTWSQPVIKPLDRSISSSNYDLRDKMIDSDEEKYEPVEKSNLLHTRSQSLIDMSVFSKEKSSSKWNTLMEQRKSRLSKLKGLVIPEAAENDITPLLNIPEIKSITTSQIDLSLKVENNVNEIYKPIPPPAISPVVLPSWSSNSSLPKYSPAFKRKSFQVYPVSNVKKSDSSDAESSYDEYYHKYNESTSSRITDDPKSLESISSPTRSDYSFDYTSLKTMSIRDSHIHNSKDFPDSDNDSAVSSSQSSYNSRSSPPLSPTSEDKLNGQNRLLKPSSVEAINRKNILASAKCRSGKDIKIGSPVIQRKGSLEEDANVKQKLEIDSSILSEAPLPNTAVEGTNSIEEVVLKQQNIAIKPVVVNEPVVVEVGIERLVSVPPKIPVSEKNVDKPIPTKRTHIPQTPKETKTAKELAETRYENLVQKHSAYSILEKRNKPVNIQSLKANFENSSCQSLPVFPKNYKSDGKASPARTPPELANGETIIATRRRSEDFLTTARRRSDDKLLFRQISQEKVEKLETRRLSSGNVINSSPITPSLIPKEEPVKAIRATVKKQEIDRNIPPVDKAPPSTPNVEQRTIELNLDQPGGSLGITLAGGADYESKNITIHRIRYGSIAYQNGQLKKGDKVIAINNQPTAGLTHSAATELLKMPISKFSIVIEESKDFVPSTNLSRRISSSVSSLTSETKGHETNSLAPVQNKNPTHTIKVVKDGSGLGFSIEGGKDSPKGDVPLVVKKIFAGGAADKSEALKVGDEILSVNKIDFRNLSRIDAWSQMKKIPDGEVSIEIYR</sequence>
<accession>A0AAR5NXP0</accession>